<name>A0A8S5QC87_9CAUD</name>
<organism evidence="1">
    <name type="scientific">Podoviridae sp. ctn7K25</name>
    <dbReference type="NCBI Taxonomy" id="2825273"/>
    <lineage>
        <taxon>Viruses</taxon>
        <taxon>Duplodnaviria</taxon>
        <taxon>Heunggongvirae</taxon>
        <taxon>Uroviricota</taxon>
        <taxon>Caudoviricetes</taxon>
    </lineage>
</organism>
<sequence length="899" mass="101712">MIKETKYNGFSAVPADYECPDGDLSLSLGVIPEDGALKPILAPAVKFKLGEGEEIVFIHKTSGYEHYITRNGTSYTWFDKTTPGTREDIGVVNGCINVTSVGNTLIFLTETGVQYYLWKGGSIGYLYLGSKIPECPLAFGLQGELVRTDEFTINFNGISEGDIFKEFSDDNKTKVTDQVLAKVNKFIAEESTNKGRFIYPFFIRYAYRLYDGSLTMHSAPILMIASSDLSPQVFWNHIRGKGSYKEATMRVVAMVHKLDYAVIEQSYINNLSNWKDIVRSVDIFCSKPIYTYDQNGKCERFAASSEIDSYCVCKHTNQAASTNTYPLRYQKHTFNKLYAFTYDPTNFTYPAGRLILPRRSVDAVKEDIKSTSQFYMLESIKIEALTTSRTLLDIEEDYLQSLVTREVMTDDYDSHDTIVPRYAFAYNSRLNIANIKKMLFSGYNAASVFCYTDGYVGNWNDEYITPTYFDDKAAYSIYIYIKQDGRDIIVKGDAYQLGNYDAPMLFIYYPNVNAYKAVIVKWHVFGSPYEVQLEQHGFLNGSFYFGGWDNPEQKGTTPTVSSISDRTIDVPNKIYTSEVGNPFYFPVLGINSVGTGEIKGICSAVKALSQGQFGQFPLYAFTTEGVWALEVSSTGTYSAKQPVTRDVCINSKSITQTDSAVLFATDRGIMQISGSTTQCLTDTIDTDSPFSLSSLPGFDFVLTEYNRQAPADDKLLMEKITVAPFRTFLANCRMIYDYTHQRIVVYNPNYSYAYVFSIDSRQWGMMRSDIQSNINSYPDALAMDTHGNLVDFSSSSADGSLALVVTRPFKFGQPDLHKTIDTIIQRGTFHTGHVSQLLYGSNNLYSWHVVWSSRDHFLRGFRGTPYKYFRLVLVCNLQKDERIYGFTTSYTPRLTNRPR</sequence>
<dbReference type="EMBL" id="BK015629">
    <property type="protein sequence ID" value="DAE16688.1"/>
    <property type="molecule type" value="Genomic_DNA"/>
</dbReference>
<evidence type="ECO:0008006" key="2">
    <source>
        <dbReference type="Google" id="ProtNLM"/>
    </source>
</evidence>
<accession>A0A8S5QC87</accession>
<reference evidence="1" key="1">
    <citation type="journal article" date="2021" name="Proc. Natl. Acad. Sci. U.S.A.">
        <title>A Catalog of Tens of Thousands of Viruses from Human Metagenomes Reveals Hidden Associations with Chronic Diseases.</title>
        <authorList>
            <person name="Tisza M.J."/>
            <person name="Buck C.B."/>
        </authorList>
    </citation>
    <scope>NUCLEOTIDE SEQUENCE</scope>
    <source>
        <strain evidence="1">Ctn7K25</strain>
    </source>
</reference>
<protein>
    <recommendedName>
        <fullName evidence="2">Stabilization protein</fullName>
    </recommendedName>
</protein>
<evidence type="ECO:0000313" key="1">
    <source>
        <dbReference type="EMBL" id="DAE16688.1"/>
    </source>
</evidence>
<proteinExistence type="predicted"/>